<keyword evidence="1" id="KW-0732">Signal</keyword>
<accession>A0ABQ6EVB6</accession>
<evidence type="ECO:0000313" key="2">
    <source>
        <dbReference type="EMBL" id="GLT17137.1"/>
    </source>
</evidence>
<dbReference type="Proteomes" id="UP001157138">
    <property type="component" value="Unassembled WGS sequence"/>
</dbReference>
<evidence type="ECO:0000313" key="3">
    <source>
        <dbReference type="Proteomes" id="UP001157138"/>
    </source>
</evidence>
<protein>
    <recommendedName>
        <fullName evidence="4">DUF2946 domain-containing protein</fullName>
    </recommendedName>
</protein>
<evidence type="ECO:0008006" key="4">
    <source>
        <dbReference type="Google" id="ProtNLM"/>
    </source>
</evidence>
<feature type="chain" id="PRO_5047283031" description="DUF2946 domain-containing protein" evidence="1">
    <location>
        <begin position="26"/>
        <end position="109"/>
    </location>
</feature>
<organism evidence="2 3">
    <name type="scientific">Vibrio zhanjiangensis</name>
    <dbReference type="NCBI Taxonomy" id="1046128"/>
    <lineage>
        <taxon>Bacteria</taxon>
        <taxon>Pseudomonadati</taxon>
        <taxon>Pseudomonadota</taxon>
        <taxon>Gammaproteobacteria</taxon>
        <taxon>Vibrionales</taxon>
        <taxon>Vibrionaceae</taxon>
        <taxon>Vibrio</taxon>
    </lineage>
</organism>
<feature type="signal peptide" evidence="1">
    <location>
        <begin position="1"/>
        <end position="25"/>
    </location>
</feature>
<comment type="caution">
    <text evidence="2">The sequence shown here is derived from an EMBL/GenBank/DDBJ whole genome shotgun (WGS) entry which is preliminary data.</text>
</comment>
<reference evidence="3" key="1">
    <citation type="journal article" date="2019" name="Int. J. Syst. Evol. Microbiol.">
        <title>The Global Catalogue of Microorganisms (GCM) 10K type strain sequencing project: providing services to taxonomists for standard genome sequencing and annotation.</title>
        <authorList>
            <consortium name="The Broad Institute Genomics Platform"/>
            <consortium name="The Broad Institute Genome Sequencing Center for Infectious Disease"/>
            <person name="Wu L."/>
            <person name="Ma J."/>
        </authorList>
    </citation>
    <scope>NUCLEOTIDE SEQUENCE [LARGE SCALE GENOMIC DNA]</scope>
    <source>
        <strain evidence="3">NBRC 108723</strain>
    </source>
</reference>
<keyword evidence="3" id="KW-1185">Reference proteome</keyword>
<sequence length="109" mass="12626">MIKVSKKIFLIMTMIVIAISSIASENITDNLDIKYHLHLESSKLDHKSNNIKNAHHDEQCNIHHCHAHQILITHDLLDSSDFKSIFLIFEKSDIYTPPLYSFFRPPISI</sequence>
<proteinExistence type="predicted"/>
<gene>
    <name evidence="2" type="ORF">GCM10007938_09140</name>
</gene>
<name>A0ABQ6EVB6_9VIBR</name>
<evidence type="ECO:0000256" key="1">
    <source>
        <dbReference type="SAM" id="SignalP"/>
    </source>
</evidence>
<dbReference type="EMBL" id="BSPW01000020">
    <property type="protein sequence ID" value="GLT17137.1"/>
    <property type="molecule type" value="Genomic_DNA"/>
</dbReference>